<reference evidence="3" key="1">
    <citation type="journal article" date="2023" name="Mol. Phylogenet. Evol.">
        <title>Genome-scale phylogeny and comparative genomics of the fungal order Sordariales.</title>
        <authorList>
            <person name="Hensen N."/>
            <person name="Bonometti L."/>
            <person name="Westerberg I."/>
            <person name="Brannstrom I.O."/>
            <person name="Guillou S."/>
            <person name="Cros-Aarteil S."/>
            <person name="Calhoun S."/>
            <person name="Haridas S."/>
            <person name="Kuo A."/>
            <person name="Mondo S."/>
            <person name="Pangilinan J."/>
            <person name="Riley R."/>
            <person name="LaButti K."/>
            <person name="Andreopoulos B."/>
            <person name="Lipzen A."/>
            <person name="Chen C."/>
            <person name="Yan M."/>
            <person name="Daum C."/>
            <person name="Ng V."/>
            <person name="Clum A."/>
            <person name="Steindorff A."/>
            <person name="Ohm R.A."/>
            <person name="Martin F."/>
            <person name="Silar P."/>
            <person name="Natvig D.O."/>
            <person name="Lalanne C."/>
            <person name="Gautier V."/>
            <person name="Ament-Velasquez S.L."/>
            <person name="Kruys A."/>
            <person name="Hutchinson M.I."/>
            <person name="Powell A.J."/>
            <person name="Barry K."/>
            <person name="Miller A.N."/>
            <person name="Grigoriev I.V."/>
            <person name="Debuchy R."/>
            <person name="Gladieux P."/>
            <person name="Hiltunen Thoren M."/>
            <person name="Johannesson H."/>
        </authorList>
    </citation>
    <scope>NUCLEOTIDE SEQUENCE</scope>
    <source>
        <strain evidence="3">CBS 990.96</strain>
    </source>
</reference>
<dbReference type="Gene3D" id="3.40.710.10">
    <property type="entry name" value="DD-peptidase/beta-lactamase superfamily"/>
    <property type="match status" value="1"/>
</dbReference>
<dbReference type="Proteomes" id="UP001301958">
    <property type="component" value="Unassembled WGS sequence"/>
</dbReference>
<dbReference type="InterPro" id="IPR012338">
    <property type="entry name" value="Beta-lactam/transpept-like"/>
</dbReference>
<gene>
    <name evidence="3" type="ORF">QBC38DRAFT_523435</name>
</gene>
<keyword evidence="4" id="KW-1185">Reference proteome</keyword>
<dbReference type="SUPFAM" id="SSF56601">
    <property type="entry name" value="beta-lactamase/transpeptidase-like"/>
    <property type="match status" value="1"/>
</dbReference>
<evidence type="ECO:0000313" key="3">
    <source>
        <dbReference type="EMBL" id="KAK4232189.1"/>
    </source>
</evidence>
<evidence type="ECO:0000259" key="2">
    <source>
        <dbReference type="Pfam" id="PF00144"/>
    </source>
</evidence>
<feature type="domain" description="Beta-lactamase-related" evidence="2">
    <location>
        <begin position="25"/>
        <end position="349"/>
    </location>
</feature>
<protein>
    <submittedName>
        <fullName evidence="3">Beta-lactamase/transpeptidase-like protein</fullName>
    </submittedName>
</protein>
<dbReference type="Pfam" id="PF00144">
    <property type="entry name" value="Beta-lactamase"/>
    <property type="match status" value="1"/>
</dbReference>
<dbReference type="PANTHER" id="PTHR46825">
    <property type="entry name" value="D-ALANYL-D-ALANINE-CARBOXYPEPTIDASE/ENDOPEPTIDASE AMPH"/>
    <property type="match status" value="1"/>
</dbReference>
<evidence type="ECO:0000313" key="4">
    <source>
        <dbReference type="Proteomes" id="UP001301958"/>
    </source>
</evidence>
<comment type="caution">
    <text evidence="3">The sequence shown here is derived from an EMBL/GenBank/DDBJ whole genome shotgun (WGS) entry which is preliminary data.</text>
</comment>
<dbReference type="InterPro" id="IPR001466">
    <property type="entry name" value="Beta-lactam-related"/>
</dbReference>
<dbReference type="PANTHER" id="PTHR46825:SF14">
    <property type="entry name" value="BETA-LACTAMASE-RELATED DOMAIN-CONTAINING PROTEIN"/>
    <property type="match status" value="1"/>
</dbReference>
<organism evidence="3 4">
    <name type="scientific">Podospora fimiseda</name>
    <dbReference type="NCBI Taxonomy" id="252190"/>
    <lineage>
        <taxon>Eukaryota</taxon>
        <taxon>Fungi</taxon>
        <taxon>Dikarya</taxon>
        <taxon>Ascomycota</taxon>
        <taxon>Pezizomycotina</taxon>
        <taxon>Sordariomycetes</taxon>
        <taxon>Sordariomycetidae</taxon>
        <taxon>Sordariales</taxon>
        <taxon>Podosporaceae</taxon>
        <taxon>Podospora</taxon>
    </lineage>
</organism>
<dbReference type="EMBL" id="MU865289">
    <property type="protein sequence ID" value="KAK4232189.1"/>
    <property type="molecule type" value="Genomic_DNA"/>
</dbReference>
<name>A0AAN7H8C6_9PEZI</name>
<reference evidence="3" key="2">
    <citation type="submission" date="2023-05" db="EMBL/GenBank/DDBJ databases">
        <authorList>
            <consortium name="Lawrence Berkeley National Laboratory"/>
            <person name="Steindorff A."/>
            <person name="Hensen N."/>
            <person name="Bonometti L."/>
            <person name="Westerberg I."/>
            <person name="Brannstrom I.O."/>
            <person name="Guillou S."/>
            <person name="Cros-Aarteil S."/>
            <person name="Calhoun S."/>
            <person name="Haridas S."/>
            <person name="Kuo A."/>
            <person name="Mondo S."/>
            <person name="Pangilinan J."/>
            <person name="Riley R."/>
            <person name="Labutti K."/>
            <person name="Andreopoulos B."/>
            <person name="Lipzen A."/>
            <person name="Chen C."/>
            <person name="Yanf M."/>
            <person name="Daum C."/>
            <person name="Ng V."/>
            <person name="Clum A."/>
            <person name="Ohm R."/>
            <person name="Martin F."/>
            <person name="Silar P."/>
            <person name="Natvig D."/>
            <person name="Lalanne C."/>
            <person name="Gautier V."/>
            <person name="Ament-Velasquez S.L."/>
            <person name="Kruys A."/>
            <person name="Hutchinson M.I."/>
            <person name="Powell A.J."/>
            <person name="Barry K."/>
            <person name="Miller A.N."/>
            <person name="Grigoriev I.V."/>
            <person name="Debuchy R."/>
            <person name="Gladieux P."/>
            <person name="Thoren M.H."/>
            <person name="Johannesson H."/>
        </authorList>
    </citation>
    <scope>NUCLEOTIDE SEQUENCE</scope>
    <source>
        <strain evidence="3">CBS 990.96</strain>
    </source>
</reference>
<dbReference type="AlphaFoldDB" id="A0AAN7H8C6"/>
<proteinExistence type="inferred from homology"/>
<comment type="similarity">
    <text evidence="1">Belongs to the peptidase S12 family.</text>
</comment>
<dbReference type="InterPro" id="IPR050491">
    <property type="entry name" value="AmpC-like"/>
</dbReference>
<accession>A0AAN7H8C6</accession>
<sequence>MPDDFHQHAAVWREAINQLCKVSKQVGLSCAVVQQGQVVFTHHFGFRNVKENLTADDNTLYNLASCTKLFTSTLVSTFIDGEKHTWDMPIKNHLPNFKTKWDPLVGERMTIADALSHRTGVSGLDALWLEADAHMPLQRSSAVAIANMLPVQAPFRTGYVYNNSLYGLAGSVTEVMAGGAPTHTWEALMRERLLGPLSLKRTFPTTAEATSDGNCSIPYMALPGDRVPAQISYPLYDQDNFGSPAVGMWSCLSDMIQWSKHLIQAYKATLPSSPVLGHIAKLFGPHTILNNKTHFEQYYGLGVFRQLTPAELGIHPTSLQSRILATKPGYNSSFYLFPEKETAIVVLGNAIALGDGPDWIAQYLTQAVFDLEPHADLASAADQCTVEYVRWFDRLRQGVIDNQEHGTPQPAASEVIGTYVLECVDYRVIVEEDSDGKLWASLNDVESQRFLLHHYHHDIFSYMPETYDEYLSRCLISWWEPKMLLLDFKRGPDNKVKAVAWAVDGITPIEFNKST</sequence>
<evidence type="ECO:0000256" key="1">
    <source>
        <dbReference type="ARBA" id="ARBA00038215"/>
    </source>
</evidence>